<gene>
    <name evidence="1" type="ORF">R3P38DRAFT_2489978</name>
</gene>
<dbReference type="Proteomes" id="UP001362999">
    <property type="component" value="Unassembled WGS sequence"/>
</dbReference>
<evidence type="ECO:0000313" key="2">
    <source>
        <dbReference type="Proteomes" id="UP001362999"/>
    </source>
</evidence>
<organism evidence="1 2">
    <name type="scientific">Favolaschia claudopus</name>
    <dbReference type="NCBI Taxonomy" id="2862362"/>
    <lineage>
        <taxon>Eukaryota</taxon>
        <taxon>Fungi</taxon>
        <taxon>Dikarya</taxon>
        <taxon>Basidiomycota</taxon>
        <taxon>Agaricomycotina</taxon>
        <taxon>Agaricomycetes</taxon>
        <taxon>Agaricomycetidae</taxon>
        <taxon>Agaricales</taxon>
        <taxon>Marasmiineae</taxon>
        <taxon>Mycenaceae</taxon>
        <taxon>Favolaschia</taxon>
    </lineage>
</organism>
<sequence length="228" mass="25388">YNAMTFTQANDTFVNPIRCSPGLMRLKQAAFGTSPSTYRLSIGNHAAICVSAGMCMESYIMEPTQSGGNPPRLRKYISLLLHNQDWERWESFLCVCFGQYELYAQITAKAVNMTTRLGQPDPAKQVQHLLFAQIRRYQSVGTCFLHLQVLMSTTVPVYDARHREFDFDTELPSLATALPRWTGGEIPIGSFIVVGYTVASYLGKAQGQDGKVLHIGNNILWAIICGTP</sequence>
<dbReference type="EMBL" id="JAWWNJ010000024">
    <property type="protein sequence ID" value="KAK7031790.1"/>
    <property type="molecule type" value="Genomic_DNA"/>
</dbReference>
<feature type="non-terminal residue" evidence="1">
    <location>
        <position position="228"/>
    </location>
</feature>
<comment type="caution">
    <text evidence="1">The sequence shown here is derived from an EMBL/GenBank/DDBJ whole genome shotgun (WGS) entry which is preliminary data.</text>
</comment>
<evidence type="ECO:0000313" key="1">
    <source>
        <dbReference type="EMBL" id="KAK7031790.1"/>
    </source>
</evidence>
<accession>A0AAW0BYN6</accession>
<keyword evidence="2" id="KW-1185">Reference proteome</keyword>
<reference evidence="1 2" key="1">
    <citation type="journal article" date="2024" name="J Genomics">
        <title>Draft genome sequencing and assembly of Favolaschia claudopus CIRM-BRFM 2984 isolated from oak limbs.</title>
        <authorList>
            <person name="Navarro D."/>
            <person name="Drula E."/>
            <person name="Chaduli D."/>
            <person name="Cazenave R."/>
            <person name="Ahrendt S."/>
            <person name="Wang J."/>
            <person name="Lipzen A."/>
            <person name="Daum C."/>
            <person name="Barry K."/>
            <person name="Grigoriev I.V."/>
            <person name="Favel A."/>
            <person name="Rosso M.N."/>
            <person name="Martin F."/>
        </authorList>
    </citation>
    <scope>NUCLEOTIDE SEQUENCE [LARGE SCALE GENOMIC DNA]</scope>
    <source>
        <strain evidence="1 2">CIRM-BRFM 2984</strain>
    </source>
</reference>
<dbReference type="AlphaFoldDB" id="A0AAW0BYN6"/>
<feature type="non-terminal residue" evidence="1">
    <location>
        <position position="1"/>
    </location>
</feature>
<protein>
    <submittedName>
        <fullName evidence="1">Uncharacterized protein</fullName>
    </submittedName>
</protein>
<proteinExistence type="predicted"/>
<name>A0AAW0BYN6_9AGAR</name>